<dbReference type="AlphaFoldDB" id="A0A6C0AER2"/>
<evidence type="ECO:0000313" key="1">
    <source>
        <dbReference type="EMBL" id="QHS78239.1"/>
    </source>
</evidence>
<dbReference type="Gene3D" id="3.90.320.10">
    <property type="match status" value="1"/>
</dbReference>
<sequence>MESPIKTLPKLKKRKNVKYDICYLKNKNPNEKDEDIIFIEKEHEYRVRGDVYMSVTTFIGTLFDKFDSDKIIKDILENEKMKNPKYEYYNMSKKDILKKWSESTNLGTKLHADIENFYNLISIKNDSTESNKHDFTIDNNSVEWTYFMNFYNDHKKNLDPYRTEFRIYSEKVKISGTIDMLFLKKIEDGKIYVDIYDWKRAKSIYMGPSTTKPKEKLISNMNDNNYEHYSLQLNLYKYILESEYNFVVEEMHLVVFHPYNDNYQKIKVRNLQKEIIGLIEKLRM</sequence>
<accession>A0A6C0AER2</accession>
<reference evidence="1" key="1">
    <citation type="journal article" date="2020" name="Nature">
        <title>Giant virus diversity and host interactions through global metagenomics.</title>
        <authorList>
            <person name="Schulz F."/>
            <person name="Roux S."/>
            <person name="Paez-Espino D."/>
            <person name="Jungbluth S."/>
            <person name="Walsh D.A."/>
            <person name="Denef V.J."/>
            <person name="McMahon K.D."/>
            <person name="Konstantinidis K.T."/>
            <person name="Eloe-Fadrosh E.A."/>
            <person name="Kyrpides N.C."/>
            <person name="Woyke T."/>
        </authorList>
    </citation>
    <scope>NUCLEOTIDE SEQUENCE</scope>
    <source>
        <strain evidence="1">GVMAG-S-1021933-23</strain>
    </source>
</reference>
<proteinExistence type="predicted"/>
<evidence type="ECO:0008006" key="2">
    <source>
        <dbReference type="Google" id="ProtNLM"/>
    </source>
</evidence>
<protein>
    <recommendedName>
        <fullName evidence="2">PD-(D/E)XK endonuclease-like domain-containing protein</fullName>
    </recommendedName>
</protein>
<organism evidence="1">
    <name type="scientific">viral metagenome</name>
    <dbReference type="NCBI Taxonomy" id="1070528"/>
    <lineage>
        <taxon>unclassified sequences</taxon>
        <taxon>metagenomes</taxon>
        <taxon>organismal metagenomes</taxon>
    </lineage>
</organism>
<dbReference type="InterPro" id="IPR011604">
    <property type="entry name" value="PDDEXK-like_dom_sf"/>
</dbReference>
<name>A0A6C0AER2_9ZZZZ</name>
<dbReference type="EMBL" id="MN740595">
    <property type="protein sequence ID" value="QHS78239.1"/>
    <property type="molecule type" value="Genomic_DNA"/>
</dbReference>